<dbReference type="Proteomes" id="UP001333996">
    <property type="component" value="Unassembled WGS sequence"/>
</dbReference>
<name>A0ABU7FEJ0_9ACTN</name>
<keyword evidence="3" id="KW-1185">Reference proteome</keyword>
<accession>A0ABU7FEJ0</accession>
<dbReference type="RefSeq" id="WP_329505984.1">
    <property type="nucleotide sequence ID" value="NZ_BAAAYZ010000061.1"/>
</dbReference>
<dbReference type="SUPFAM" id="SSF55811">
    <property type="entry name" value="Nudix"/>
    <property type="match status" value="1"/>
</dbReference>
<reference evidence="2" key="1">
    <citation type="submission" date="2024-01" db="EMBL/GenBank/DDBJ databases">
        <title>First draft genome sequence data of TA4-1, the type strain of Gram-positive actinobacterium Streptomyces chiangmaiensis.</title>
        <authorList>
            <person name="Yasawong M."/>
            <person name="Nantapong N."/>
        </authorList>
    </citation>
    <scope>NUCLEOTIDE SEQUENCE</scope>
    <source>
        <strain evidence="2">TA4-1</strain>
    </source>
</reference>
<sequence length="251" mass="26837">MTEPQLRPSGVDLLDVRSIRFVETATPWLSSEDRSAMDRAWEDAVRANPNLFDGPVAACAGLEREEPHGLVVTWARTTYRHYALRRSTGAASGLPALFVGVLQPTDDGRLLVGRMSPSTAAPGRWQLPGGSLEPPDGHKPLDLAALRGHAARELVEETGLDTPAGELGLWRVTLGANGNVGALFTAPRRPAPVLHEHFETLVSSEKALGRTPELDGFALVRSPADLAGLAGPHVDYLEPVVRLYTGAAVLP</sequence>
<protein>
    <submittedName>
        <fullName evidence="2">NUDIX domain-containing protein</fullName>
    </submittedName>
</protein>
<gene>
    <name evidence="2" type="ORF">VXC91_07145</name>
</gene>
<dbReference type="InterPro" id="IPR015797">
    <property type="entry name" value="NUDIX_hydrolase-like_dom_sf"/>
</dbReference>
<comment type="caution">
    <text evidence="2">The sequence shown here is derived from an EMBL/GenBank/DDBJ whole genome shotgun (WGS) entry which is preliminary data.</text>
</comment>
<dbReference type="PROSITE" id="PS51462">
    <property type="entry name" value="NUDIX"/>
    <property type="match status" value="1"/>
</dbReference>
<evidence type="ECO:0000313" key="2">
    <source>
        <dbReference type="EMBL" id="MED7821763.1"/>
    </source>
</evidence>
<proteinExistence type="predicted"/>
<evidence type="ECO:0000259" key="1">
    <source>
        <dbReference type="PROSITE" id="PS51462"/>
    </source>
</evidence>
<evidence type="ECO:0000313" key="3">
    <source>
        <dbReference type="Proteomes" id="UP001333996"/>
    </source>
</evidence>
<feature type="domain" description="Nudix hydrolase" evidence="1">
    <location>
        <begin position="92"/>
        <end position="227"/>
    </location>
</feature>
<dbReference type="EMBL" id="JAYWVC010000014">
    <property type="protein sequence ID" value="MED7821763.1"/>
    <property type="molecule type" value="Genomic_DNA"/>
</dbReference>
<dbReference type="InterPro" id="IPR000086">
    <property type="entry name" value="NUDIX_hydrolase_dom"/>
</dbReference>
<organism evidence="2 3">
    <name type="scientific">Streptomyces chiangmaiensis</name>
    <dbReference type="NCBI Taxonomy" id="766497"/>
    <lineage>
        <taxon>Bacteria</taxon>
        <taxon>Bacillati</taxon>
        <taxon>Actinomycetota</taxon>
        <taxon>Actinomycetes</taxon>
        <taxon>Kitasatosporales</taxon>
        <taxon>Streptomycetaceae</taxon>
        <taxon>Streptomyces</taxon>
    </lineage>
</organism>
<dbReference type="Gene3D" id="3.90.79.10">
    <property type="entry name" value="Nucleoside Triphosphate Pyrophosphohydrolase"/>
    <property type="match status" value="1"/>
</dbReference>
<dbReference type="Pfam" id="PF00293">
    <property type="entry name" value="NUDIX"/>
    <property type="match status" value="1"/>
</dbReference>